<dbReference type="AlphaFoldDB" id="A0A381SXD1"/>
<dbReference type="InterPro" id="IPR032466">
    <property type="entry name" value="Metal_Hydrolase"/>
</dbReference>
<reference evidence="2" key="1">
    <citation type="submission" date="2018-05" db="EMBL/GenBank/DDBJ databases">
        <authorList>
            <person name="Lanie J.A."/>
            <person name="Ng W.-L."/>
            <person name="Kazmierczak K.M."/>
            <person name="Andrzejewski T.M."/>
            <person name="Davidsen T.M."/>
            <person name="Wayne K.J."/>
            <person name="Tettelin H."/>
            <person name="Glass J.I."/>
            <person name="Rusch D."/>
            <person name="Podicherti R."/>
            <person name="Tsui H.-C.T."/>
            <person name="Winkler M.E."/>
        </authorList>
    </citation>
    <scope>NUCLEOTIDE SEQUENCE</scope>
</reference>
<gene>
    <name evidence="2" type="ORF">METZ01_LOCUS58867</name>
</gene>
<dbReference type="PANTHER" id="PTHR11647:SF1">
    <property type="entry name" value="COLLAPSIN RESPONSE MEDIATOR PROTEIN"/>
    <property type="match status" value="1"/>
</dbReference>
<proteinExistence type="predicted"/>
<dbReference type="InterPro" id="IPR011059">
    <property type="entry name" value="Metal-dep_hydrolase_composite"/>
</dbReference>
<dbReference type="EMBL" id="UINC01003402">
    <property type="protein sequence ID" value="SVA06013.1"/>
    <property type="molecule type" value="Genomic_DNA"/>
</dbReference>
<evidence type="ECO:0000313" key="2">
    <source>
        <dbReference type="EMBL" id="SVA06013.1"/>
    </source>
</evidence>
<dbReference type="Pfam" id="PF07969">
    <property type="entry name" value="Amidohydro_3"/>
    <property type="match status" value="1"/>
</dbReference>
<sequence>MKILKNGTLIDGSGNKRKKADILIEGQKIMDIGTFNVVDAQEIDCTNLCIAPGIVDIHSHSDLESLQHRSEKIKQGVTSEVVGNCGFSLFPSKPNLKNLLPAFEIFDTEPTQKWDDAYAYFSDLDSKKSYTNIASLTGQGTLRAFVKGANSGAMDHQETTNACKILAKCLEQGSVGISTGLNEVPSAYADLEELITLAEIVHEKGGLYTSHLRDYKFQFLEAVEEALEIGRRTGIPVQLSHLQAVGQKNWHKIDLVLELIEKAELEGVDVAMDAYPYLAGSCKLTQSLPGWSLEGGTVELIRRLNNPEMRKRIAEETEADRSNTWKDVVVVNASVEREMIGKNIQEIADIRGQDGIQTALDLLLKNNGSVHIVSFNQSEDNLKKVLTHPLTSIITDGLHHEGIPHPRTFGTYPTFFGEYVREKKWMTLEEAVRKTTALPAQRFKLEKRGMIKVGYWADILIFSPEEIGTESTYMKPDVPPVGINHVMVNGEWEFYEGSLTGKQTGIALKN</sequence>
<accession>A0A381SXD1</accession>
<protein>
    <recommendedName>
        <fullName evidence="1">Amidohydrolase 3 domain-containing protein</fullName>
    </recommendedName>
</protein>
<name>A0A381SXD1_9ZZZZ</name>
<dbReference type="InterPro" id="IPR050378">
    <property type="entry name" value="Metallo-dep_Hydrolases_sf"/>
</dbReference>
<dbReference type="SUPFAM" id="SSF51556">
    <property type="entry name" value="Metallo-dependent hydrolases"/>
    <property type="match status" value="1"/>
</dbReference>
<dbReference type="InterPro" id="IPR013108">
    <property type="entry name" value="Amidohydro_3"/>
</dbReference>
<dbReference type="GO" id="GO:0016812">
    <property type="term" value="F:hydrolase activity, acting on carbon-nitrogen (but not peptide) bonds, in cyclic amides"/>
    <property type="evidence" value="ECO:0007669"/>
    <property type="project" value="TreeGrafter"/>
</dbReference>
<dbReference type="Gene3D" id="3.20.20.140">
    <property type="entry name" value="Metal-dependent hydrolases"/>
    <property type="match status" value="1"/>
</dbReference>
<dbReference type="InterPro" id="IPR023100">
    <property type="entry name" value="D-aminoacylase_insert_dom_sf"/>
</dbReference>
<organism evidence="2">
    <name type="scientific">marine metagenome</name>
    <dbReference type="NCBI Taxonomy" id="408172"/>
    <lineage>
        <taxon>unclassified sequences</taxon>
        <taxon>metagenomes</taxon>
        <taxon>ecological metagenomes</taxon>
    </lineage>
</organism>
<feature type="domain" description="Amidohydrolase 3" evidence="1">
    <location>
        <begin position="321"/>
        <end position="491"/>
    </location>
</feature>
<dbReference type="GO" id="GO:0016811">
    <property type="term" value="F:hydrolase activity, acting on carbon-nitrogen (but not peptide) bonds, in linear amides"/>
    <property type="evidence" value="ECO:0007669"/>
    <property type="project" value="InterPro"/>
</dbReference>
<dbReference type="PANTHER" id="PTHR11647">
    <property type="entry name" value="HYDRANTOINASE/DIHYDROPYRIMIDINASE FAMILY MEMBER"/>
    <property type="match status" value="1"/>
</dbReference>
<dbReference type="Gene3D" id="3.30.1490.130">
    <property type="entry name" value="D-aminoacylase. Domain 3"/>
    <property type="match status" value="1"/>
</dbReference>
<dbReference type="Gene3D" id="2.30.40.10">
    <property type="entry name" value="Urease, subunit C, domain 1"/>
    <property type="match status" value="1"/>
</dbReference>
<dbReference type="GO" id="GO:0005829">
    <property type="term" value="C:cytosol"/>
    <property type="evidence" value="ECO:0007669"/>
    <property type="project" value="TreeGrafter"/>
</dbReference>
<dbReference type="SUPFAM" id="SSF51338">
    <property type="entry name" value="Composite domain of metallo-dependent hydrolases"/>
    <property type="match status" value="1"/>
</dbReference>
<evidence type="ECO:0000259" key="1">
    <source>
        <dbReference type="Pfam" id="PF07969"/>
    </source>
</evidence>